<dbReference type="InterPro" id="IPR004219">
    <property type="entry name" value="TTvirus_Unk"/>
</dbReference>
<keyword evidence="5 6" id="KW-0946">Virion</keyword>
<dbReference type="GO" id="GO:0039615">
    <property type="term" value="C:T=1 icosahedral viral capsid"/>
    <property type="evidence" value="ECO:0007669"/>
    <property type="project" value="UniProtKB-UniRule"/>
</dbReference>
<sequence length="634" mass="75172">MPYRWWRKQAYWRRRRYWARRRRIRAAIRRKQRRRRWLVRKSIYPLYKTIKLKQWNPKITKLCKIKGIIPLFLCGKNRQMFNFIQYKDSIVPVSEPGGGAWSIMVFNLGGLYTEFTKLNNWWTASNDGLPLVQYLGCRFKFYQSWDTDYVVNYQTCPPMTDTELKHLDAQPSRMLMNKKAIIVPNLIRNEYRKRKYIKRKFPPPALMKNQWYFQQDFCNQNLLLLTTSAVSLDQYYMPNDQPSNNITLYSLNTSIFQNANFANLPETSGYQPKTTIYLWGGGNGTHETPTKLNEVIYLGNTINYKLGQKVPYNNISNKQNWGNPFYHDHSSEDTKIYYSTTWPSNDNIKLTEIESLYTQCRYNPLKDTGQGNEVYFKSNSISKKEISKPEDNPNIYIQGFPLWLIFWGWTDWIEKLKPIQQIYLNYYIVVKSDFITPKKPGYVFLDQYFTEPNPHTLTETDKTNWHPRFQYQKESLNLIATSGPGAPKINKSESIQAKAFYEFYFKWGGCPAPMLNIKDPCEQAKFPTPNLQLQRLQATDPKTDPKTMLHDCDERRQTITKKAIKRLQTFTKIPQTILAGETNFDVQVHQETTSETTTSEEEEETRPTKQQLIHINNKYRKLKRQLNRLTKYQL</sequence>
<protein>
    <recommendedName>
        <fullName evidence="6">Capsid protein</fullName>
    </recommendedName>
</protein>
<organism evidence="8">
    <name type="scientific">Betatorquevirus homini2</name>
    <dbReference type="NCBI Taxonomy" id="3048400"/>
    <lineage>
        <taxon>Viruses</taxon>
        <taxon>Monodnaviria</taxon>
        <taxon>Shotokuvirae</taxon>
        <taxon>Commensaviricota</taxon>
        <taxon>Cardeaviricetes</taxon>
        <taxon>Sanitavirales</taxon>
        <taxon>Anelloviridae</taxon>
        <taxon>Betatorquevirus</taxon>
    </lineage>
</organism>
<evidence type="ECO:0000313" key="8">
    <source>
        <dbReference type="EMBL" id="XBU06664.1"/>
    </source>
</evidence>
<reference evidence="8" key="1">
    <citation type="submission" date="2024-05" db="EMBL/GenBank/DDBJ databases">
        <authorList>
            <person name="Laubscher F."/>
            <person name="Chudzinski V."/>
            <person name="Cordey S."/>
            <person name="Hosszu-Fellous K."/>
            <person name="Kaiser L."/>
        </authorList>
    </citation>
    <scope>NUCLEOTIDE SEQUENCE</scope>
    <source>
        <strain evidence="8">908D4-4</strain>
    </source>
</reference>
<dbReference type="EMBL" id="PP857117">
    <property type="protein sequence ID" value="XBU06664.1"/>
    <property type="molecule type" value="Genomic_DNA"/>
</dbReference>
<evidence type="ECO:0000256" key="3">
    <source>
        <dbReference type="ARBA" id="ARBA00022431"/>
    </source>
</evidence>
<evidence type="ECO:0000256" key="4">
    <source>
        <dbReference type="ARBA" id="ARBA00022561"/>
    </source>
</evidence>
<dbReference type="Pfam" id="PF02956">
    <property type="entry name" value="TT_ORF1"/>
    <property type="match status" value="1"/>
</dbReference>
<evidence type="ECO:0000256" key="1">
    <source>
        <dbReference type="ARBA" id="ARBA00004328"/>
    </source>
</evidence>
<comment type="subcellular location">
    <subcellularLocation>
        <location evidence="1 6">Virion</location>
    </subcellularLocation>
</comment>
<name>A0AAU7STL1_9VIRU</name>
<evidence type="ECO:0000256" key="6">
    <source>
        <dbReference type="RuleBase" id="RU361230"/>
    </source>
</evidence>
<evidence type="ECO:0000256" key="5">
    <source>
        <dbReference type="ARBA" id="ARBA00022844"/>
    </source>
</evidence>
<keyword evidence="4 6" id="KW-0167">Capsid protein</keyword>
<comment type="similarity">
    <text evidence="2 6">Belongs to the anelloviridae capsid protein family.</text>
</comment>
<keyword evidence="3 6" id="KW-1140">T=1 icosahedral capsid protein</keyword>
<accession>A0AAU7STL1</accession>
<feature type="region of interest" description="Disordered" evidence="7">
    <location>
        <begin position="589"/>
        <end position="609"/>
    </location>
</feature>
<evidence type="ECO:0000256" key="7">
    <source>
        <dbReference type="SAM" id="MobiDB-lite"/>
    </source>
</evidence>
<comment type="function">
    <text evidence="6">Self-assembles to form an icosahedral capsid.</text>
</comment>
<proteinExistence type="inferred from homology"/>
<evidence type="ECO:0000256" key="2">
    <source>
        <dbReference type="ARBA" id="ARBA00006131"/>
    </source>
</evidence>